<proteinExistence type="predicted"/>
<evidence type="ECO:0000313" key="1">
    <source>
        <dbReference type="EMBL" id="APB62324.1"/>
    </source>
</evidence>
<geneLocation type="plasmid" evidence="1">
    <name>pBS72</name>
</geneLocation>
<reference evidence="1" key="4">
    <citation type="journal article" date="2006" name="Microbiology">
        <title>The replicative polymerases PolC and DnaE are required for theta replication of the Bacillus subtilis plasmid pBS72.</title>
        <authorList>
            <person name="Titok M."/>
            <person name="Suski C."/>
            <person name="Dalmais B."/>
            <person name="Ehrlich S.D."/>
            <person name="Janniere L."/>
        </authorList>
    </citation>
    <scope>NUCLEOTIDE SEQUENCE</scope>
    <source>
        <strain evidence="1">72</strain>
        <plasmid evidence="1">pBS72</plasmid>
    </source>
</reference>
<gene>
    <name evidence="1" type="ORF">pBS72_0550</name>
</gene>
<protein>
    <submittedName>
        <fullName evidence="1">Uncharacterized protein</fullName>
    </submittedName>
</protein>
<dbReference type="EMBL" id="KX711616">
    <property type="protein sequence ID" value="APB62324.1"/>
    <property type="molecule type" value="Genomic_DNA"/>
</dbReference>
<sequence length="59" mass="6734">MYDVILADDRPIWMQQEDKVMACMTRCSKFKVCNSRIGSDCKKLGGTEIPKIYSRSKGT</sequence>
<reference evidence="1" key="5">
    <citation type="submission" date="2016-08" db="EMBL/GenBank/DDBJ databases">
        <authorList>
            <person name="Satsunkevich N.E."/>
            <person name="Valentovich L.N."/>
            <person name="Kolomiets E.I."/>
            <person name="Titok M.A."/>
        </authorList>
    </citation>
    <scope>NUCLEOTIDE SEQUENCE</scope>
    <source>
        <strain evidence="1">72</strain>
        <plasmid evidence="1">pBS72</plasmid>
    </source>
</reference>
<keyword evidence="1" id="KW-0614">Plasmid</keyword>
<accession>A0A1J0AKQ7</accession>
<reference evidence="1" key="1">
    <citation type="journal article" date="2002" name="Mikrobiologiia">
        <title>Soil strain of Bacillus subtilis harboring a large plasmid that mediates high-frequency conjugal mobilization.</title>
        <authorList>
            <person name="Lotareva O.V."/>
            <person name="Poluektova E.U."/>
            <person name="Titok M.A."/>
            <person name="Prozorov A.A."/>
        </authorList>
    </citation>
    <scope>NUCLEOTIDE SEQUENCE</scope>
    <source>
        <strain evidence="1">72</strain>
        <plasmid evidence="1">pBS72</plasmid>
    </source>
</reference>
<organism evidence="1">
    <name type="scientific">Bacillus subtilis</name>
    <dbReference type="NCBI Taxonomy" id="1423"/>
    <lineage>
        <taxon>Bacteria</taxon>
        <taxon>Bacillati</taxon>
        <taxon>Bacillota</taxon>
        <taxon>Bacilli</taxon>
        <taxon>Bacillales</taxon>
        <taxon>Bacillaceae</taxon>
        <taxon>Bacillus</taxon>
    </lineage>
</organism>
<reference evidence="1" key="2">
    <citation type="journal article" date="2003" name="Plasmid">
        <title>Bacillus subtilis soil isolates: plasmid replicon analysis and construction of a new theta-replicating vector.</title>
        <authorList>
            <person name="Titok M.A."/>
            <person name="Chapuis J."/>
            <person name="Selezneva Y.V."/>
            <person name="Lagodich A.V."/>
            <person name="Prokulevich V.A."/>
            <person name="Ehrlich S.D."/>
            <person name="Janniere L."/>
        </authorList>
    </citation>
    <scope>NUCLEOTIDE SEQUENCE</scope>
    <source>
        <strain evidence="1">72</strain>
        <plasmid evidence="1">pBS72</plasmid>
    </source>
</reference>
<reference evidence="1" key="3">
    <citation type="journal article" date="2004" name="Mol. Biol. (Mosk.)">
        <title>The replication system of plasmids from Bacillus subtilis environmental isolates.</title>
        <authorList>
            <person name="Lagodich A.V."/>
            <person name="Shtaniuk Iu.V."/>
            <person name="Prozorov A.A."/>
            <person name="Titok M.A."/>
        </authorList>
    </citation>
    <scope>NUCLEOTIDE SEQUENCE</scope>
    <source>
        <strain evidence="1">72</strain>
        <plasmid evidence="1">pBS72</plasmid>
    </source>
</reference>
<name>A0A1J0AKQ7_BACIU</name>
<dbReference type="AlphaFoldDB" id="A0A1J0AKQ7"/>